<dbReference type="Proteomes" id="UP000250235">
    <property type="component" value="Unassembled WGS sequence"/>
</dbReference>
<dbReference type="AlphaFoldDB" id="A0A2Z7CDL9"/>
<protein>
    <submittedName>
        <fullName evidence="1">Uncharacterized protein</fullName>
    </submittedName>
</protein>
<accession>A0A2Z7CDL9</accession>
<sequence length="166" mass="18893">MPTFVFPSINFTESTAQLRDSIDHIQFEQVQNRESVDDLKHELTKNITGLEIALAQSTSRQEMVFSALTNDFRREVQIQKVVLTQQMTAFRLETQEGITINFQKSLPISIEGVMTKRGKIVVVVHSLKIEEDQEVVEAAVNHLRKEVDHTKEEGAEVLDLVVGFLE</sequence>
<reference evidence="1 2" key="1">
    <citation type="journal article" date="2015" name="Proc. Natl. Acad. Sci. U.S.A.">
        <title>The resurrection genome of Boea hygrometrica: A blueprint for survival of dehydration.</title>
        <authorList>
            <person name="Xiao L."/>
            <person name="Yang G."/>
            <person name="Zhang L."/>
            <person name="Yang X."/>
            <person name="Zhao S."/>
            <person name="Ji Z."/>
            <person name="Zhou Q."/>
            <person name="Hu M."/>
            <person name="Wang Y."/>
            <person name="Chen M."/>
            <person name="Xu Y."/>
            <person name="Jin H."/>
            <person name="Xiao X."/>
            <person name="Hu G."/>
            <person name="Bao F."/>
            <person name="Hu Y."/>
            <person name="Wan P."/>
            <person name="Li L."/>
            <person name="Deng X."/>
            <person name="Kuang T."/>
            <person name="Xiang C."/>
            <person name="Zhu J.K."/>
            <person name="Oliver M.J."/>
            <person name="He Y."/>
        </authorList>
    </citation>
    <scope>NUCLEOTIDE SEQUENCE [LARGE SCALE GENOMIC DNA]</scope>
    <source>
        <strain evidence="2">cv. XS01</strain>
    </source>
</reference>
<evidence type="ECO:0000313" key="1">
    <source>
        <dbReference type="EMBL" id="KZV45150.1"/>
    </source>
</evidence>
<dbReference type="EMBL" id="KQ996421">
    <property type="protein sequence ID" value="KZV45150.1"/>
    <property type="molecule type" value="Genomic_DNA"/>
</dbReference>
<keyword evidence="2" id="KW-1185">Reference proteome</keyword>
<name>A0A2Z7CDL9_9LAMI</name>
<proteinExistence type="predicted"/>
<organism evidence="1 2">
    <name type="scientific">Dorcoceras hygrometricum</name>
    <dbReference type="NCBI Taxonomy" id="472368"/>
    <lineage>
        <taxon>Eukaryota</taxon>
        <taxon>Viridiplantae</taxon>
        <taxon>Streptophyta</taxon>
        <taxon>Embryophyta</taxon>
        <taxon>Tracheophyta</taxon>
        <taxon>Spermatophyta</taxon>
        <taxon>Magnoliopsida</taxon>
        <taxon>eudicotyledons</taxon>
        <taxon>Gunneridae</taxon>
        <taxon>Pentapetalae</taxon>
        <taxon>asterids</taxon>
        <taxon>lamiids</taxon>
        <taxon>Lamiales</taxon>
        <taxon>Gesneriaceae</taxon>
        <taxon>Didymocarpoideae</taxon>
        <taxon>Trichosporeae</taxon>
        <taxon>Loxocarpinae</taxon>
        <taxon>Dorcoceras</taxon>
    </lineage>
</organism>
<evidence type="ECO:0000313" key="2">
    <source>
        <dbReference type="Proteomes" id="UP000250235"/>
    </source>
</evidence>
<gene>
    <name evidence="1" type="ORF">F511_22272</name>
</gene>